<accession>A0ABX1PV42</accession>
<name>A0ABX1PV42_9RHOO</name>
<dbReference type="PANTHER" id="PTHR34216">
    <property type="match status" value="1"/>
</dbReference>
<feature type="domain" description="NodB homology" evidence="2">
    <location>
        <begin position="65"/>
        <end position="253"/>
    </location>
</feature>
<keyword evidence="1" id="KW-0732">Signal</keyword>
<gene>
    <name evidence="3" type="ORF">GPA22_06190</name>
</gene>
<dbReference type="RefSeq" id="WP_169255222.1">
    <property type="nucleotide sequence ID" value="NZ_WTVN01000006.1"/>
</dbReference>
<dbReference type="PROSITE" id="PS51677">
    <property type="entry name" value="NODB"/>
    <property type="match status" value="1"/>
</dbReference>
<dbReference type="Pfam" id="PF01522">
    <property type="entry name" value="Polysacc_deac_1"/>
    <property type="match status" value="1"/>
</dbReference>
<dbReference type="InterPro" id="IPR011330">
    <property type="entry name" value="Glyco_hydro/deAcase_b/a-brl"/>
</dbReference>
<dbReference type="InterPro" id="IPR051398">
    <property type="entry name" value="Polysacch_Deacetylase"/>
</dbReference>
<protein>
    <submittedName>
        <fullName evidence="3">Polysaccharide deacetylase family protein</fullName>
    </submittedName>
</protein>
<dbReference type="Proteomes" id="UP000623795">
    <property type="component" value="Unassembled WGS sequence"/>
</dbReference>
<dbReference type="CDD" id="cd10918">
    <property type="entry name" value="CE4_NodB_like_5s_6s"/>
    <property type="match status" value="1"/>
</dbReference>
<proteinExistence type="predicted"/>
<dbReference type="Gene3D" id="3.20.20.370">
    <property type="entry name" value="Glycoside hydrolase/deacetylase"/>
    <property type="match status" value="1"/>
</dbReference>
<evidence type="ECO:0000256" key="1">
    <source>
        <dbReference type="ARBA" id="ARBA00022729"/>
    </source>
</evidence>
<comment type="caution">
    <text evidence="3">The sequence shown here is derived from an EMBL/GenBank/DDBJ whole genome shotgun (WGS) entry which is preliminary data.</text>
</comment>
<organism evidence="3 4">
    <name type="scientific">Aromatoleum toluvorans</name>
    <dbReference type="NCBI Taxonomy" id="92002"/>
    <lineage>
        <taxon>Bacteria</taxon>
        <taxon>Pseudomonadati</taxon>
        <taxon>Pseudomonadota</taxon>
        <taxon>Betaproteobacteria</taxon>
        <taxon>Rhodocyclales</taxon>
        <taxon>Rhodocyclaceae</taxon>
        <taxon>Aromatoleum</taxon>
    </lineage>
</organism>
<evidence type="ECO:0000313" key="4">
    <source>
        <dbReference type="Proteomes" id="UP000623795"/>
    </source>
</evidence>
<dbReference type="PANTHER" id="PTHR34216:SF7">
    <property type="entry name" value="POLY-BETA-1,6-N-ACETYL-D-GLUCOSAMINE N-DEACETYLASE"/>
    <property type="match status" value="1"/>
</dbReference>
<dbReference type="SUPFAM" id="SSF88713">
    <property type="entry name" value="Glycoside hydrolase/deacetylase"/>
    <property type="match status" value="1"/>
</dbReference>
<dbReference type="InterPro" id="IPR002509">
    <property type="entry name" value="NODB_dom"/>
</dbReference>
<evidence type="ECO:0000259" key="2">
    <source>
        <dbReference type="PROSITE" id="PS51677"/>
    </source>
</evidence>
<evidence type="ECO:0000313" key="3">
    <source>
        <dbReference type="EMBL" id="NMG43321.1"/>
    </source>
</evidence>
<sequence>MNHGINILMYHQIGDFAPMQAHRSTYCRVDRFAAQMAWLARFGYRVLSMDEVLACVKGEMAIPERAVALTFDDGYENFYEHAWPILQRYQFPAMVYLIAGLIGKPSEWFARDGRDTPPLMSAERIRQLRREGCDFGGHSVNHVKLAEQDTATIRREVSDCKAMLEDLLGEAVPHFCYPYGSHDIRAVEAVAEAGYACATTCLRAPATAADDPLTLPRKAVSYGDTLVGVLWKMHLKNTPKQPPIRRAAFALPA</sequence>
<keyword evidence="4" id="KW-1185">Reference proteome</keyword>
<dbReference type="EMBL" id="WTVN01000006">
    <property type="protein sequence ID" value="NMG43321.1"/>
    <property type="molecule type" value="Genomic_DNA"/>
</dbReference>
<reference evidence="3 4" key="1">
    <citation type="submission" date="2019-12" db="EMBL/GenBank/DDBJ databases">
        <title>Comparative genomics gives insights into the taxonomy of the Azoarcus-Aromatoleum group and reveals separate origins of nif in the plant-associated Azoarcus and non-plant-associated Aromatoleum sub-groups.</title>
        <authorList>
            <person name="Lafos M."/>
            <person name="Maluk M."/>
            <person name="Batista M."/>
            <person name="Junghare M."/>
            <person name="Carmona M."/>
            <person name="Faoro H."/>
            <person name="Cruz L.M."/>
            <person name="Battistoni F."/>
            <person name="De Souza E."/>
            <person name="Pedrosa F."/>
            <person name="Chen W.-M."/>
            <person name="Poole P.S."/>
            <person name="Dixon R.A."/>
            <person name="James E.K."/>
        </authorList>
    </citation>
    <scope>NUCLEOTIDE SEQUENCE [LARGE SCALE GENOMIC DNA]</scope>
    <source>
        <strain evidence="3 4">Td21</strain>
    </source>
</reference>